<protein>
    <submittedName>
        <fullName evidence="1">Uncharacterized protein</fullName>
    </submittedName>
</protein>
<evidence type="ECO:0000313" key="2">
    <source>
        <dbReference type="Proteomes" id="UP001241377"/>
    </source>
</evidence>
<dbReference type="Proteomes" id="UP001241377">
    <property type="component" value="Unassembled WGS sequence"/>
</dbReference>
<accession>A0ACC2VLX3</accession>
<comment type="caution">
    <text evidence="1">The sequence shown here is derived from an EMBL/GenBank/DDBJ whole genome shotgun (WGS) entry which is preliminary data.</text>
</comment>
<keyword evidence="2" id="KW-1185">Reference proteome</keyword>
<name>A0ACC2VLX3_9TREE</name>
<proteinExistence type="predicted"/>
<gene>
    <name evidence="1" type="ORF">QFC19_005543</name>
</gene>
<organism evidence="1 2">
    <name type="scientific">Naganishia cerealis</name>
    <dbReference type="NCBI Taxonomy" id="610337"/>
    <lineage>
        <taxon>Eukaryota</taxon>
        <taxon>Fungi</taxon>
        <taxon>Dikarya</taxon>
        <taxon>Basidiomycota</taxon>
        <taxon>Agaricomycotina</taxon>
        <taxon>Tremellomycetes</taxon>
        <taxon>Filobasidiales</taxon>
        <taxon>Filobasidiaceae</taxon>
        <taxon>Naganishia</taxon>
    </lineage>
</organism>
<sequence>MPGETVTIQAGQCGNQVGFQYWNQLAQEHAISIDGERSVFSTQNVSNGAPNGQDKPNDHPELFFHQTSNNRYTPRSVMIDLEPSVITKCTNSMPMINPRNLHVSEQGNGAGNNWLNGYSYGSQYEDDLLNLIDRECDKCDNLNNLQLFHSVAGGTGAGIGSFLLEALNDRYGSKKLMNTFLIFPSSEGTSDVVVQPYNTMLTLKRLIDFSDATVVFDNDALTGVENMIVKNTGSDRATSAFQGPNKLIAMALASISNPIRFPGYMYSSYELILSTLVPTPDLKFLSAAIAPVSEIVGHNSTRLHAMNEYDLILELLDDKYKMNRVSEPVNYIAMLTYLIGSESQHEIRKGIIKAQSRVQFVPWTSSSVHVVSGHKPYSAGSLTGVQISNNSSIASMFTKVVKQFDRLAQRGAYINNYTESNDAAERARVLEIFAECKESVIGVIDEYRACQDLSYLDDA</sequence>
<reference evidence="1" key="1">
    <citation type="submission" date="2023-04" db="EMBL/GenBank/DDBJ databases">
        <title>Draft Genome sequencing of Naganishia species isolated from polar environments using Oxford Nanopore Technology.</title>
        <authorList>
            <person name="Leo P."/>
            <person name="Venkateswaran K."/>
        </authorList>
    </citation>
    <scope>NUCLEOTIDE SEQUENCE</scope>
    <source>
        <strain evidence="1">MNA-CCFEE 5261</strain>
    </source>
</reference>
<evidence type="ECO:0000313" key="1">
    <source>
        <dbReference type="EMBL" id="KAJ9100405.1"/>
    </source>
</evidence>
<dbReference type="EMBL" id="JASBWR010000063">
    <property type="protein sequence ID" value="KAJ9100405.1"/>
    <property type="molecule type" value="Genomic_DNA"/>
</dbReference>